<dbReference type="EMBL" id="BAABQU010000010">
    <property type="protein sequence ID" value="GAA5439586.1"/>
    <property type="molecule type" value="Genomic_DNA"/>
</dbReference>
<organism evidence="3 4">
    <name type="scientific">Deinococcus caeni</name>
    <dbReference type="NCBI Taxonomy" id="569127"/>
    <lineage>
        <taxon>Bacteria</taxon>
        <taxon>Thermotogati</taxon>
        <taxon>Deinococcota</taxon>
        <taxon>Deinococci</taxon>
        <taxon>Deinococcales</taxon>
        <taxon>Deinococcaceae</taxon>
        <taxon>Deinococcus</taxon>
    </lineage>
</organism>
<accession>A0ABP9U9W7</accession>
<feature type="region of interest" description="Disordered" evidence="1">
    <location>
        <begin position="218"/>
        <end position="276"/>
    </location>
</feature>
<gene>
    <name evidence="3" type="ORF">Dcae01_01089</name>
</gene>
<comment type="caution">
    <text evidence="3">The sequence shown here is derived from an EMBL/GenBank/DDBJ whole genome shotgun (WGS) entry which is preliminary data.</text>
</comment>
<evidence type="ECO:0000313" key="4">
    <source>
        <dbReference type="Proteomes" id="UP001423409"/>
    </source>
</evidence>
<reference evidence="3 4" key="1">
    <citation type="submission" date="2024-02" db="EMBL/GenBank/DDBJ databases">
        <title>Deinococcus caeni NBRC 101312.</title>
        <authorList>
            <person name="Ichikawa N."/>
            <person name="Katano-Makiyama Y."/>
            <person name="Hidaka K."/>
        </authorList>
    </citation>
    <scope>NUCLEOTIDE SEQUENCE [LARGE SCALE GENOMIC DNA]</scope>
    <source>
        <strain evidence="3 4">NBRC 101312</strain>
    </source>
</reference>
<proteinExistence type="predicted"/>
<evidence type="ECO:0000313" key="3">
    <source>
        <dbReference type="EMBL" id="GAA5439586.1"/>
    </source>
</evidence>
<evidence type="ECO:0000259" key="2">
    <source>
        <dbReference type="PROSITE" id="PS50965"/>
    </source>
</evidence>
<name>A0ABP9U9W7_9DEIO</name>
<sequence length="349" mass="39114">MIVKDLEPQTHTDPLRRAGYEAERQMAHYLKRAFAEDRYKLVFHNLRLVRKDEVAQIDHLILHRYGLMIVESKSVAGQVSVNEHGEWTRWWNRQGRGMPSPVLQARRQLDLLLALLEDHTTELMDRSMLGLKQRTFTGIRRDVLVAISDSGRITRKSEVPELVKADQVPERIISLVQQQFDRTFGSFGFTDAEMTRLQSFLKARHVAVSAVEDYAVQREAEGESVRGEPVGRSAFPPRPVRSGQPEPVFEAAPLAPPERSASPVRTSQERQAQARPRPDVACRACGSVNVTVQFGKYGYYLKCGDCGGNTPAKPVCAACGQPGKVSKRGLEFTASCAGGHSWMYWTNPA</sequence>
<evidence type="ECO:0000256" key="1">
    <source>
        <dbReference type="SAM" id="MobiDB-lite"/>
    </source>
</evidence>
<dbReference type="InterPro" id="IPR011528">
    <property type="entry name" value="NERD"/>
</dbReference>
<dbReference type="RefSeq" id="WP_345442930.1">
    <property type="nucleotide sequence ID" value="NZ_BAABQU010000010.1"/>
</dbReference>
<protein>
    <recommendedName>
        <fullName evidence="2">NERD domain-containing protein</fullName>
    </recommendedName>
</protein>
<feature type="domain" description="NERD" evidence="2">
    <location>
        <begin position="18"/>
        <end position="135"/>
    </location>
</feature>
<dbReference type="Pfam" id="PF08378">
    <property type="entry name" value="NERD"/>
    <property type="match status" value="1"/>
</dbReference>
<dbReference type="Proteomes" id="UP001423409">
    <property type="component" value="Unassembled WGS sequence"/>
</dbReference>
<dbReference type="PROSITE" id="PS50965">
    <property type="entry name" value="NERD"/>
    <property type="match status" value="1"/>
</dbReference>
<keyword evidence="4" id="KW-1185">Reference proteome</keyword>